<comment type="miscellaneous">
    <text evidence="14">Carbon 2 of the heme B porphyrin ring is defined according to the Fischer nomenclature.</text>
</comment>
<comment type="pathway">
    <text evidence="2 14">Porphyrin-containing compound metabolism; heme O biosynthesis; heme O from protoheme: step 1/1.</text>
</comment>
<dbReference type="EC" id="2.5.1.141" evidence="3 14"/>
<keyword evidence="7 14" id="KW-1133">Transmembrane helix</keyword>
<dbReference type="GO" id="GO:0005886">
    <property type="term" value="C:plasma membrane"/>
    <property type="evidence" value="ECO:0007669"/>
    <property type="project" value="UniProtKB-SubCell"/>
</dbReference>
<organism evidence="15 16">
    <name type="scientific">Candidatus Amunia macphersoniae</name>
    <dbReference type="NCBI Taxonomy" id="3127014"/>
    <lineage>
        <taxon>Bacteria</taxon>
        <taxon>Bacillati</taxon>
        <taxon>Candidatus Dormiibacterota</taxon>
        <taxon>Candidatus Dormibacteria</taxon>
        <taxon>Candidatus Aeolococcales</taxon>
        <taxon>Candidatus Aeolococcaceae</taxon>
        <taxon>Candidatus Amunia</taxon>
    </lineage>
</organism>
<evidence type="ECO:0000256" key="8">
    <source>
        <dbReference type="ARBA" id="ARBA00023133"/>
    </source>
</evidence>
<evidence type="ECO:0000256" key="13">
    <source>
        <dbReference type="ARBA" id="ARBA00047690"/>
    </source>
</evidence>
<sequence length="304" mass="32744">MSVAVRVDSQGLAPSARLGRTLRDYVALTKPRVVLLLEVTTVFAMVMAARGWPGWRLTIDTVVGGWLAAGGAHAINCWFDRDIDASMGRTRTRPIPAGRIDPANALVFGVVLGSLSFALLALEVNVLAASLALAGLLFYVLVYTMWLKRSSVQNIVVGGAAGAIPPLVGWAAVQGRLTLTALFLFAVIFYWTPPHFWALSLLIRRDYASASIPMLPVVVGEAETRRQILLYSVVLVLVTFLPMMVNLFGPVYAIGAGTLDAAFLATTAIAVVSPTARTARRVFYYSMVYLALLFAVMAVDRVVG</sequence>
<feature type="transmembrane region" description="Helical" evidence="14">
    <location>
        <begin position="251"/>
        <end position="270"/>
    </location>
</feature>
<evidence type="ECO:0000256" key="11">
    <source>
        <dbReference type="ARBA" id="ARBA00040810"/>
    </source>
</evidence>
<dbReference type="InterPro" id="IPR006369">
    <property type="entry name" value="Protohaem_IX_farnesylTrfase"/>
</dbReference>
<gene>
    <name evidence="14" type="primary">ctaB</name>
    <name evidence="15" type="ORF">JF887_12030</name>
</gene>
<dbReference type="InterPro" id="IPR000537">
    <property type="entry name" value="UbiA_prenyltransferase"/>
</dbReference>
<evidence type="ECO:0000313" key="16">
    <source>
        <dbReference type="Proteomes" id="UP000614410"/>
    </source>
</evidence>
<keyword evidence="8 14" id="KW-0350">Heme biosynthesis</keyword>
<name>A0A934KS42_9BACT</name>
<feature type="transmembrane region" description="Helical" evidence="14">
    <location>
        <begin position="154"/>
        <end position="173"/>
    </location>
</feature>
<dbReference type="NCBIfam" id="NF003349">
    <property type="entry name" value="PRK04375.1-2"/>
    <property type="match status" value="1"/>
</dbReference>
<comment type="function">
    <text evidence="14">Converts heme B (protoheme IX) to heme O by substitution of the vinyl group on carbon 2 of heme B porphyrin ring with a hydroxyethyl farnesyl side group.</text>
</comment>
<feature type="transmembrane region" description="Helical" evidence="14">
    <location>
        <begin position="58"/>
        <end position="79"/>
    </location>
</feature>
<evidence type="ECO:0000313" key="15">
    <source>
        <dbReference type="EMBL" id="MBJ7610142.1"/>
    </source>
</evidence>
<evidence type="ECO:0000256" key="12">
    <source>
        <dbReference type="ARBA" id="ARBA00042475"/>
    </source>
</evidence>
<keyword evidence="4 14" id="KW-1003">Cell membrane</keyword>
<dbReference type="Proteomes" id="UP000614410">
    <property type="component" value="Unassembled WGS sequence"/>
</dbReference>
<dbReference type="GO" id="GO:0008495">
    <property type="term" value="F:protoheme IX farnesyltransferase activity"/>
    <property type="evidence" value="ECO:0007669"/>
    <property type="project" value="UniProtKB-UniRule"/>
</dbReference>
<keyword evidence="5 14" id="KW-0808">Transferase</keyword>
<accession>A0A934KS42</accession>
<evidence type="ECO:0000256" key="5">
    <source>
        <dbReference type="ARBA" id="ARBA00022679"/>
    </source>
</evidence>
<feature type="transmembrane region" description="Helical" evidence="14">
    <location>
        <begin position="126"/>
        <end position="147"/>
    </location>
</feature>
<proteinExistence type="inferred from homology"/>
<comment type="caution">
    <text evidence="15">The sequence shown here is derived from an EMBL/GenBank/DDBJ whole genome shotgun (WGS) entry which is preliminary data.</text>
</comment>
<evidence type="ECO:0000256" key="6">
    <source>
        <dbReference type="ARBA" id="ARBA00022692"/>
    </source>
</evidence>
<keyword evidence="9 14" id="KW-0472">Membrane</keyword>
<dbReference type="InterPro" id="IPR044878">
    <property type="entry name" value="UbiA_sf"/>
</dbReference>
<dbReference type="PANTHER" id="PTHR43448">
    <property type="entry name" value="PROTOHEME IX FARNESYLTRANSFERASE, MITOCHONDRIAL"/>
    <property type="match status" value="1"/>
</dbReference>
<evidence type="ECO:0000256" key="3">
    <source>
        <dbReference type="ARBA" id="ARBA00012292"/>
    </source>
</evidence>
<dbReference type="CDD" id="cd13957">
    <property type="entry name" value="PT_UbiA_Cox10"/>
    <property type="match status" value="1"/>
</dbReference>
<dbReference type="FunFam" id="1.10.357.140:FF:000001">
    <property type="entry name" value="Protoheme IX farnesyltransferase"/>
    <property type="match status" value="1"/>
</dbReference>
<evidence type="ECO:0000256" key="4">
    <source>
        <dbReference type="ARBA" id="ARBA00022475"/>
    </source>
</evidence>
<dbReference type="GO" id="GO:0048034">
    <property type="term" value="P:heme O biosynthetic process"/>
    <property type="evidence" value="ECO:0007669"/>
    <property type="project" value="UniProtKB-UniRule"/>
</dbReference>
<evidence type="ECO:0000256" key="7">
    <source>
        <dbReference type="ARBA" id="ARBA00022989"/>
    </source>
</evidence>
<dbReference type="Pfam" id="PF01040">
    <property type="entry name" value="UbiA"/>
    <property type="match status" value="1"/>
</dbReference>
<dbReference type="PANTHER" id="PTHR43448:SF7">
    <property type="entry name" value="4-HYDROXYBENZOATE SOLANESYLTRANSFERASE"/>
    <property type="match status" value="1"/>
</dbReference>
<keyword evidence="6 14" id="KW-0812">Transmembrane</keyword>
<dbReference type="EMBL" id="JAEKNN010000057">
    <property type="protein sequence ID" value="MBJ7610142.1"/>
    <property type="molecule type" value="Genomic_DNA"/>
</dbReference>
<dbReference type="Gene3D" id="1.10.357.140">
    <property type="entry name" value="UbiA prenyltransferase"/>
    <property type="match status" value="1"/>
</dbReference>
<dbReference type="HAMAP" id="MF_00154">
    <property type="entry name" value="CyoE_CtaB"/>
    <property type="match status" value="1"/>
</dbReference>
<dbReference type="PROSITE" id="PS00943">
    <property type="entry name" value="UBIA"/>
    <property type="match status" value="1"/>
</dbReference>
<evidence type="ECO:0000256" key="2">
    <source>
        <dbReference type="ARBA" id="ARBA00004919"/>
    </source>
</evidence>
<feature type="transmembrane region" description="Helical" evidence="14">
    <location>
        <begin position="228"/>
        <end position="245"/>
    </location>
</feature>
<reference evidence="15 16" key="1">
    <citation type="submission" date="2020-10" db="EMBL/GenBank/DDBJ databases">
        <title>Ca. Dormibacterota MAGs.</title>
        <authorList>
            <person name="Montgomery K."/>
        </authorList>
    </citation>
    <scope>NUCLEOTIDE SEQUENCE [LARGE SCALE GENOMIC DNA]</scope>
    <source>
        <strain evidence="15">Mitchell_Peninsula_5</strain>
    </source>
</reference>
<evidence type="ECO:0000256" key="10">
    <source>
        <dbReference type="ARBA" id="ARBA00030253"/>
    </source>
</evidence>
<feature type="transmembrane region" description="Helical" evidence="14">
    <location>
        <begin position="282"/>
        <end position="299"/>
    </location>
</feature>
<evidence type="ECO:0000256" key="14">
    <source>
        <dbReference type="HAMAP-Rule" id="MF_00154"/>
    </source>
</evidence>
<evidence type="ECO:0000256" key="1">
    <source>
        <dbReference type="ARBA" id="ARBA00004651"/>
    </source>
</evidence>
<dbReference type="InterPro" id="IPR030470">
    <property type="entry name" value="UbiA_prenylTrfase_CS"/>
</dbReference>
<feature type="transmembrane region" description="Helical" evidence="14">
    <location>
        <begin position="100"/>
        <end position="120"/>
    </location>
</feature>
<dbReference type="AlphaFoldDB" id="A0A934KS42"/>
<comment type="subcellular location">
    <subcellularLocation>
        <location evidence="1 14">Cell membrane</location>
        <topology evidence="1 14">Multi-pass membrane protein</topology>
    </subcellularLocation>
</comment>
<dbReference type="NCBIfam" id="TIGR01473">
    <property type="entry name" value="cyoE_ctaB"/>
    <property type="match status" value="1"/>
</dbReference>
<comment type="catalytic activity">
    <reaction evidence="13 14">
        <text>heme b + (2E,6E)-farnesyl diphosphate + H2O = Fe(II)-heme o + diphosphate</text>
        <dbReference type="Rhea" id="RHEA:28070"/>
        <dbReference type="ChEBI" id="CHEBI:15377"/>
        <dbReference type="ChEBI" id="CHEBI:33019"/>
        <dbReference type="ChEBI" id="CHEBI:60344"/>
        <dbReference type="ChEBI" id="CHEBI:60530"/>
        <dbReference type="ChEBI" id="CHEBI:175763"/>
        <dbReference type="EC" id="2.5.1.141"/>
    </reaction>
</comment>
<feature type="transmembrane region" description="Helical" evidence="14">
    <location>
        <begin position="179"/>
        <end position="203"/>
    </location>
</feature>
<protein>
    <recommendedName>
        <fullName evidence="11 14">Protoheme IX farnesyltransferase</fullName>
        <ecNumber evidence="3 14">2.5.1.141</ecNumber>
    </recommendedName>
    <alternativeName>
        <fullName evidence="12 14">Heme B farnesyltransferase</fullName>
    </alternativeName>
    <alternativeName>
        <fullName evidence="10 14">Heme O synthase</fullName>
    </alternativeName>
</protein>
<evidence type="ECO:0000256" key="9">
    <source>
        <dbReference type="ARBA" id="ARBA00023136"/>
    </source>
</evidence>
<comment type="similarity">
    <text evidence="14">Belongs to the UbiA prenyltransferase family. Protoheme IX farnesyltransferase subfamily.</text>
</comment>
<feature type="transmembrane region" description="Helical" evidence="14">
    <location>
        <begin position="33"/>
        <end position="52"/>
    </location>
</feature>